<keyword evidence="4" id="KW-1185">Reference proteome</keyword>
<evidence type="ECO:0000256" key="1">
    <source>
        <dbReference type="SAM" id="MobiDB-lite"/>
    </source>
</evidence>
<dbReference type="GO" id="GO:0000175">
    <property type="term" value="F:3'-5'-RNA exonuclease activity"/>
    <property type="evidence" value="ECO:0007669"/>
    <property type="project" value="TreeGrafter"/>
</dbReference>
<dbReference type="Pfam" id="PF00773">
    <property type="entry name" value="RNB"/>
    <property type="match status" value="1"/>
</dbReference>
<dbReference type="InterPro" id="IPR056625">
    <property type="entry name" value="SH3_CYT4"/>
</dbReference>
<dbReference type="OrthoDB" id="2285229at2759"/>
<organism evidence="3 4">
    <name type="scientific">Massariosphaeria phaeospora</name>
    <dbReference type="NCBI Taxonomy" id="100035"/>
    <lineage>
        <taxon>Eukaryota</taxon>
        <taxon>Fungi</taxon>
        <taxon>Dikarya</taxon>
        <taxon>Ascomycota</taxon>
        <taxon>Pezizomycotina</taxon>
        <taxon>Dothideomycetes</taxon>
        <taxon>Pleosporomycetidae</taxon>
        <taxon>Pleosporales</taxon>
        <taxon>Pleosporales incertae sedis</taxon>
        <taxon>Massariosphaeria</taxon>
    </lineage>
</organism>
<evidence type="ECO:0000313" key="3">
    <source>
        <dbReference type="EMBL" id="KAF2875923.1"/>
    </source>
</evidence>
<dbReference type="InterPro" id="IPR001900">
    <property type="entry name" value="RNase_II/R"/>
</dbReference>
<dbReference type="InterPro" id="IPR050180">
    <property type="entry name" value="RNR_Ribonuclease"/>
</dbReference>
<feature type="compositionally biased region" description="Basic residues" evidence="1">
    <location>
        <begin position="48"/>
        <end position="57"/>
    </location>
</feature>
<dbReference type="GO" id="GO:0006402">
    <property type="term" value="P:mRNA catabolic process"/>
    <property type="evidence" value="ECO:0007669"/>
    <property type="project" value="TreeGrafter"/>
</dbReference>
<accession>A0A7C8MHZ5</accession>
<gene>
    <name evidence="3" type="ORF">BDV95DRAFT_484215</name>
</gene>
<feature type="domain" description="RNB" evidence="2">
    <location>
        <begin position="543"/>
        <end position="903"/>
    </location>
</feature>
<evidence type="ECO:0000259" key="2">
    <source>
        <dbReference type="SMART" id="SM00955"/>
    </source>
</evidence>
<sequence length="1050" mass="117815">MYPRNPWPTAGVCWKCQWQLAYSSPRLPQKLARRDGLAPRSALSPPRRAFHATRKYSKPSLAAATASETPNPALLPGLGPQNHPIREHLQLWQQSFGQPSEETLRAFENFPVPSNIHNDVSRMNYSAKADEAARDQEDMDEEGNEGEDLITIGLFLEPGDAVELSTAGREPVLAVFVQQFNDLSQFLSINGRWCHSRLATISFAIPGCIDPKLLQPLLPYLPTNPLEAAPKGEVQVPRDAIGPIQDILGRLTGEAEHIYRSNAAVLDNAYSKLADPTRTRMMTLTQIAKKLLGRNDPAWTPSSAALLAVRKALHQNVFRFRSDNRSQRLTNVFGIRPKNDVQVVESVHGWVREYQEHQALIANTSARILPKPSKQTTYIADFIEKACRLIAISRNHREPNAGFLGPSSRRLPLSDRSSSMQAVWGEEFTSSDKEIINFLQAWVLTKQFNQMNSLHSACTSILQATKAYDDKINHYEENRMGQSTGHLFLQEIGVLTPHENRAIYDEQLMLPTVRLSRNLELLNTKAELTRRSPDFRDSMAKLRRDWGTTNVYCIDDAGAKEIDDGVSIAKIAGNDEQYWVHVHIANPTAFFDKTHVLSGLSAHMTETVYTPERAFPMLPPWVSQNYFSLGRDRPVITFSSRIDLSGAILETKIQHGIVRNVFNITPAELSASLSENTEVEVKRMVVGGEVPLQEAKSTGPELSSTQVQELRDLYTVARALWKGRKAAGGVRIGIHKTEVRLFENLGRAGLAWTPPSVDRARLVHGDPIIEVSARASKSSLENEIDSRNIVEEVMLLACQSAASWCAKRSIPVMYRGTIATSSSDVKDVEQFRQEVVNPYMDKHGQLSLALGFKYIHALGRAIAHSSPLPHRIIGAQSYLKVTSPLRRFSDMIAHWQIEAALRYEAETGKTFDSHAIANTSRPILPFSQRQMQESITTLSPREKIISQTQSSSTHFWSVQAFMRAFYYNETPLPETFKVMVRSLKLSPTEASLAADGYLTDLNVRVILRPADGVVYQIGDEWEVKMNRVDVFTRIIKVDPIRLLQRDPDFV</sequence>
<evidence type="ECO:0000313" key="4">
    <source>
        <dbReference type="Proteomes" id="UP000481861"/>
    </source>
</evidence>
<dbReference type="Pfam" id="PF23214">
    <property type="entry name" value="SH3_CYT4"/>
    <property type="match status" value="1"/>
</dbReference>
<dbReference type="AlphaFoldDB" id="A0A7C8MHZ5"/>
<dbReference type="EMBL" id="JAADJZ010000004">
    <property type="protein sequence ID" value="KAF2875923.1"/>
    <property type="molecule type" value="Genomic_DNA"/>
</dbReference>
<comment type="caution">
    <text evidence="3">The sequence shown here is derived from an EMBL/GenBank/DDBJ whole genome shotgun (WGS) entry which is preliminary data.</text>
</comment>
<dbReference type="GO" id="GO:0000932">
    <property type="term" value="C:P-body"/>
    <property type="evidence" value="ECO:0007669"/>
    <property type="project" value="TreeGrafter"/>
</dbReference>
<reference evidence="3 4" key="1">
    <citation type="submission" date="2020-01" db="EMBL/GenBank/DDBJ databases">
        <authorList>
            <consortium name="DOE Joint Genome Institute"/>
            <person name="Haridas S."/>
            <person name="Albert R."/>
            <person name="Binder M."/>
            <person name="Bloem J."/>
            <person name="Labutti K."/>
            <person name="Salamov A."/>
            <person name="Andreopoulos B."/>
            <person name="Baker S.E."/>
            <person name="Barry K."/>
            <person name="Bills G."/>
            <person name="Bluhm B.H."/>
            <person name="Cannon C."/>
            <person name="Castanera R."/>
            <person name="Culley D.E."/>
            <person name="Daum C."/>
            <person name="Ezra D."/>
            <person name="Gonzalez J.B."/>
            <person name="Henrissat B."/>
            <person name="Kuo A."/>
            <person name="Liang C."/>
            <person name="Lipzen A."/>
            <person name="Lutzoni F."/>
            <person name="Magnuson J."/>
            <person name="Mondo S."/>
            <person name="Nolan M."/>
            <person name="Ohm R."/>
            <person name="Pangilinan J."/>
            <person name="Park H.-J.H."/>
            <person name="Ramirez L."/>
            <person name="Alfaro M."/>
            <person name="Sun H."/>
            <person name="Tritt A."/>
            <person name="Yoshinaga Y."/>
            <person name="Zwiers L.-H.L."/>
            <person name="Turgeon B.G."/>
            <person name="Goodwin S.B."/>
            <person name="Spatafora J.W."/>
            <person name="Crous P.W."/>
            <person name="Grigoriev I.V."/>
        </authorList>
    </citation>
    <scope>NUCLEOTIDE SEQUENCE [LARGE SCALE GENOMIC DNA]</scope>
    <source>
        <strain evidence="3 4">CBS 611.86</strain>
    </source>
</reference>
<dbReference type="Pfam" id="PF23216">
    <property type="entry name" value="WHD_CYT4"/>
    <property type="match status" value="1"/>
</dbReference>
<dbReference type="SUPFAM" id="SSF50249">
    <property type="entry name" value="Nucleic acid-binding proteins"/>
    <property type="match status" value="1"/>
</dbReference>
<proteinExistence type="predicted"/>
<dbReference type="PANTHER" id="PTHR23355:SF65">
    <property type="entry name" value="EXORIBONUCLEASE CYT-4, PUTATIVE (AFU_ORTHOLOGUE AFUA_7G01550)-RELATED"/>
    <property type="match status" value="1"/>
</dbReference>
<dbReference type="GO" id="GO:0003723">
    <property type="term" value="F:RNA binding"/>
    <property type="evidence" value="ECO:0007669"/>
    <property type="project" value="InterPro"/>
</dbReference>
<dbReference type="Pfam" id="PF25522">
    <property type="entry name" value="OB_cyt-4"/>
    <property type="match status" value="1"/>
</dbReference>
<dbReference type="InterPro" id="IPR057912">
    <property type="entry name" value="OB_CYT4_C"/>
</dbReference>
<dbReference type="Proteomes" id="UP000481861">
    <property type="component" value="Unassembled WGS sequence"/>
</dbReference>
<dbReference type="InterPro" id="IPR012340">
    <property type="entry name" value="NA-bd_OB-fold"/>
</dbReference>
<dbReference type="SMART" id="SM00955">
    <property type="entry name" value="RNB"/>
    <property type="match status" value="1"/>
</dbReference>
<feature type="region of interest" description="Disordered" evidence="1">
    <location>
        <begin position="32"/>
        <end position="68"/>
    </location>
</feature>
<dbReference type="InterPro" id="IPR056624">
    <property type="entry name" value="WH_CYT4"/>
</dbReference>
<name>A0A7C8MHZ5_9PLEO</name>
<dbReference type="PANTHER" id="PTHR23355">
    <property type="entry name" value="RIBONUCLEASE"/>
    <property type="match status" value="1"/>
</dbReference>
<protein>
    <recommendedName>
        <fullName evidence="2">RNB domain-containing protein</fullName>
    </recommendedName>
</protein>